<dbReference type="KEGG" id="vg:80020431"/>
<accession>A0A8F2DA44</accession>
<dbReference type="Proteomes" id="UP000683422">
    <property type="component" value="Segment"/>
</dbReference>
<gene>
    <name evidence="2" type="primary">16</name>
    <name evidence="2" type="ORF">SEA_VANLEE_16</name>
</gene>
<feature type="coiled-coil region" evidence="1">
    <location>
        <begin position="9"/>
        <end position="36"/>
    </location>
</feature>
<evidence type="ECO:0000313" key="2">
    <source>
        <dbReference type="EMBL" id="QWS68134.1"/>
    </source>
</evidence>
<protein>
    <submittedName>
        <fullName evidence="2">Tail assembly chaperone</fullName>
    </submittedName>
</protein>
<dbReference type="GeneID" id="80020431"/>
<keyword evidence="3" id="KW-1185">Reference proteome</keyword>
<keyword evidence="1" id="KW-0175">Coiled coil</keyword>
<evidence type="ECO:0000313" key="3">
    <source>
        <dbReference type="Proteomes" id="UP000683422"/>
    </source>
</evidence>
<organism evidence="2 3">
    <name type="scientific">Gordonia phage VanLee</name>
    <dbReference type="NCBI Taxonomy" id="2845816"/>
    <lineage>
        <taxon>Viruses</taxon>
        <taxon>Duplodnaviria</taxon>
        <taxon>Heunggongvirae</taxon>
        <taxon>Uroviricota</taxon>
        <taxon>Caudoviricetes</taxon>
        <taxon>Kruegerviridae</taxon>
        <taxon>Vanleevirus</taxon>
        <taxon>Vanleevirus vanlee</taxon>
    </lineage>
</organism>
<evidence type="ECO:0000256" key="1">
    <source>
        <dbReference type="SAM" id="Coils"/>
    </source>
</evidence>
<reference evidence="2" key="1">
    <citation type="submission" date="2021-04" db="EMBL/GenBank/DDBJ databases">
        <authorList>
            <person name="Barnhill K.B."/>
            <person name="Biggs A.M."/>
            <person name="Bland J."/>
            <person name="Choudhary H.M."/>
            <person name="Crogan R.E."/>
            <person name="Finocchiaro A.B."/>
            <person name="Franco V."/>
            <person name="Fuller T.A."/>
            <person name="Hanwacker C.G."/>
            <person name="Howard Z.E."/>
            <person name="Iqbal M."/>
            <person name="Mathew A.M."/>
            <person name="Miller S."/>
            <person name="Padhye S."/>
            <person name="Rainey E."/>
            <person name="Rodriguez A."/>
            <person name="Stewart E."/>
            <person name="Otero L.A."/>
            <person name="Chase M.A."/>
            <person name="Pollenz R.S."/>
            <person name="Garlena R.A."/>
            <person name="Russell D.A."/>
            <person name="Jacobs-Sera D."/>
            <person name="Hatfull G.F."/>
        </authorList>
    </citation>
    <scope>NUCLEOTIDE SEQUENCE</scope>
</reference>
<sequence length="137" mass="14828">MAAPKKKTAAAALAEAEQAEGTYARIQREAAEMRKKAGSSSQDLEPYVIDDVEPPIIIHPPSVDGQLTIAENVGPKGEIRVSSIRTVLRALTGENFDRVYELVKDGDEFDLVALINDIRGHFKPGSGSDDVPGKSRR</sequence>
<dbReference type="RefSeq" id="YP_010755758.1">
    <property type="nucleotide sequence ID" value="NC_073474.1"/>
</dbReference>
<proteinExistence type="predicted"/>
<dbReference type="EMBL" id="MZ028627">
    <property type="protein sequence ID" value="QWS68134.1"/>
    <property type="molecule type" value="Genomic_DNA"/>
</dbReference>
<name>A0A8F2DA44_9CAUD</name>